<dbReference type="Gene3D" id="2.40.160.70">
    <property type="entry name" value="outer membrane protein from Thermus thermophilus HB27"/>
    <property type="match status" value="1"/>
</dbReference>
<organism evidence="1 2">
    <name type="scientific">Mariniflexile aquimaris</name>
    <dbReference type="NCBI Taxonomy" id="881009"/>
    <lineage>
        <taxon>Bacteria</taxon>
        <taxon>Pseudomonadati</taxon>
        <taxon>Bacteroidota</taxon>
        <taxon>Flavobacteriia</taxon>
        <taxon>Flavobacteriales</taxon>
        <taxon>Flavobacteriaceae</taxon>
        <taxon>Mariniflexile</taxon>
    </lineage>
</organism>
<comment type="caution">
    <text evidence="1">The sequence shown here is derived from an EMBL/GenBank/DDBJ whole genome shotgun (WGS) entry which is preliminary data.</text>
</comment>
<sequence length="232" mass="25804">MNVKQFYATTLLFLITFLSYAQIEGSKQNFALGVSTGYNRGLGFQISLTALKPLESLPVQMRLGIGLTSLNPGNASDARRIFINNATNGVPEEKARSFDYRLDFLLDSNILNLENSKLVFGPRYSSFKANFKYIGGNEDFDVTSKQFGIGLGTESQFKINKNLNLLAAVGLDYFFNNTLTGHDTSYSPDNDNVNARNDNANDNVEFTYKDANEAIKQPSLMPRVLLGVVYFL</sequence>
<evidence type="ECO:0000313" key="2">
    <source>
        <dbReference type="Proteomes" id="UP001597011"/>
    </source>
</evidence>
<protein>
    <recommendedName>
        <fullName evidence="3">Outer membrane protein beta-barrel domain-containing protein</fullName>
    </recommendedName>
</protein>
<evidence type="ECO:0008006" key="3">
    <source>
        <dbReference type="Google" id="ProtNLM"/>
    </source>
</evidence>
<gene>
    <name evidence="1" type="ORF">ACFQ0I_08435</name>
</gene>
<dbReference type="EMBL" id="JBHTIB010000012">
    <property type="protein sequence ID" value="MFD0835786.1"/>
    <property type="molecule type" value="Genomic_DNA"/>
</dbReference>
<name>A0ABW3BRZ2_9FLAO</name>
<proteinExistence type="predicted"/>
<dbReference type="RefSeq" id="WP_379941216.1">
    <property type="nucleotide sequence ID" value="NZ_JBHTIB010000012.1"/>
</dbReference>
<evidence type="ECO:0000313" key="1">
    <source>
        <dbReference type="EMBL" id="MFD0835786.1"/>
    </source>
</evidence>
<dbReference type="Proteomes" id="UP001597011">
    <property type="component" value="Unassembled WGS sequence"/>
</dbReference>
<accession>A0ABW3BRZ2</accession>
<reference evidence="2" key="1">
    <citation type="journal article" date="2019" name="Int. J. Syst. Evol. Microbiol.">
        <title>The Global Catalogue of Microorganisms (GCM) 10K type strain sequencing project: providing services to taxonomists for standard genome sequencing and annotation.</title>
        <authorList>
            <consortium name="The Broad Institute Genomics Platform"/>
            <consortium name="The Broad Institute Genome Sequencing Center for Infectious Disease"/>
            <person name="Wu L."/>
            <person name="Ma J."/>
        </authorList>
    </citation>
    <scope>NUCLEOTIDE SEQUENCE [LARGE SCALE GENOMIC DNA]</scope>
    <source>
        <strain evidence="2">CCUG 60529</strain>
    </source>
</reference>
<keyword evidence="2" id="KW-1185">Reference proteome</keyword>